<dbReference type="EMBL" id="CAJVPV010008852">
    <property type="protein sequence ID" value="CAG8635522.1"/>
    <property type="molecule type" value="Genomic_DNA"/>
</dbReference>
<dbReference type="SUPFAM" id="SSF52047">
    <property type="entry name" value="RNI-like"/>
    <property type="match status" value="1"/>
</dbReference>
<accession>A0A9N9GWU8</accession>
<dbReference type="AlphaFoldDB" id="A0A9N9GWU8"/>
<proteinExistence type="predicted"/>
<dbReference type="Gene3D" id="3.80.10.10">
    <property type="entry name" value="Ribonuclease Inhibitor"/>
    <property type="match status" value="1"/>
</dbReference>
<dbReference type="SUPFAM" id="SSF81383">
    <property type="entry name" value="F-box domain"/>
    <property type="match status" value="1"/>
</dbReference>
<protein>
    <submittedName>
        <fullName evidence="2">1346_t:CDS:1</fullName>
    </submittedName>
</protein>
<dbReference type="OrthoDB" id="2306823at2759"/>
<organism evidence="2 3">
    <name type="scientific">Acaulospora morrowiae</name>
    <dbReference type="NCBI Taxonomy" id="94023"/>
    <lineage>
        <taxon>Eukaryota</taxon>
        <taxon>Fungi</taxon>
        <taxon>Fungi incertae sedis</taxon>
        <taxon>Mucoromycota</taxon>
        <taxon>Glomeromycotina</taxon>
        <taxon>Glomeromycetes</taxon>
        <taxon>Diversisporales</taxon>
        <taxon>Acaulosporaceae</taxon>
        <taxon>Acaulospora</taxon>
    </lineage>
</organism>
<reference evidence="2" key="1">
    <citation type="submission" date="2021-06" db="EMBL/GenBank/DDBJ databases">
        <authorList>
            <person name="Kallberg Y."/>
            <person name="Tangrot J."/>
            <person name="Rosling A."/>
        </authorList>
    </citation>
    <scope>NUCLEOTIDE SEQUENCE</scope>
    <source>
        <strain evidence="2">CL551</strain>
    </source>
</reference>
<name>A0A9N9GWU8_9GLOM</name>
<gene>
    <name evidence="2" type="ORF">AMORRO_LOCUS9287</name>
</gene>
<feature type="domain" description="F-box" evidence="1">
    <location>
        <begin position="4"/>
        <end position="50"/>
    </location>
</feature>
<sequence>MKTFEDLPCECLQEIFLHLEDEYSTLYKCMFVNRFWCWLVVPILWRSPFQPINNSRLNSFQRIGKRASSNSHSLCRTYIASLDEVEKEIIHPYDSRHNLPKPLFQYSLYLEKLSFTDIATIIVESWIRHGEQIEIPRDECVDRLGRIMTAILRLILRTSRLREAKISNCFISYDSLGGIPFSYDILGGVSFSSYQPGFSQLRNLAISVSLLHPIPNLTELLRNLSKLCTNLQELEYEIDDYPDSAIIGSLINIITVQSNLKKFSLDICDSYTNGTGRFITALSSQKESLNSLSLLNINFSNINLNRIAGCTKLETIGMHNCYGTTKGTCEMFLQSPVQLKSLTLDGNDFIDDIFLPALIEKAGKTLLDLRTDEISEKTLTSLTKFCPNLAKFTLLYYEQDCDIFLDYLKESKIRQFAIESSDYHYSSDLLRILGEFLPSNLEKMYFNCEFSIESFEKFLVDYNDSSSKSLTTLYIKDISGLALSYLRAIESYAVCNPLKNVVIEPMMEDALDELSDFVQSIGKKGINVSFARVL</sequence>
<evidence type="ECO:0000259" key="1">
    <source>
        <dbReference type="Pfam" id="PF12937"/>
    </source>
</evidence>
<comment type="caution">
    <text evidence="2">The sequence shown here is derived from an EMBL/GenBank/DDBJ whole genome shotgun (WGS) entry which is preliminary data.</text>
</comment>
<dbReference type="InterPro" id="IPR036047">
    <property type="entry name" value="F-box-like_dom_sf"/>
</dbReference>
<keyword evidence="3" id="KW-1185">Reference proteome</keyword>
<dbReference type="InterPro" id="IPR032675">
    <property type="entry name" value="LRR_dom_sf"/>
</dbReference>
<evidence type="ECO:0000313" key="3">
    <source>
        <dbReference type="Proteomes" id="UP000789342"/>
    </source>
</evidence>
<evidence type="ECO:0000313" key="2">
    <source>
        <dbReference type="EMBL" id="CAG8635522.1"/>
    </source>
</evidence>
<dbReference type="Proteomes" id="UP000789342">
    <property type="component" value="Unassembled WGS sequence"/>
</dbReference>
<dbReference type="InterPro" id="IPR001810">
    <property type="entry name" value="F-box_dom"/>
</dbReference>
<dbReference type="Pfam" id="PF12937">
    <property type="entry name" value="F-box-like"/>
    <property type="match status" value="1"/>
</dbReference>